<dbReference type="EMBL" id="CP144105">
    <property type="protein sequence ID" value="WWC91170.1"/>
    <property type="molecule type" value="Genomic_DNA"/>
</dbReference>
<dbReference type="GeneID" id="91096781"/>
<name>A0AAX4K2X3_9TREE</name>
<keyword evidence="2" id="KW-1185">Reference proteome</keyword>
<dbReference type="AlphaFoldDB" id="A0AAX4K2X3"/>
<sequence length="292" mass="34286">MVRREKYFFKDGKSKYRYTFEHLYPEYIPQSPIYGPIPLHLKKLQGVPKPWRLISKLHLRIEATGNSQQMQDMIKSSTVKKLTSTETEVAAMSWCTPISSLVGAEALEMVLEKGGKLPKTIHIRHYDENLPELLNTISSQLTDIAIAFNRANSSLDNMIRKMKWDRFRSLKRFRINCNRKDEEASSEDIDFSPDVNINALPLPKLVDLEIGVYYSSCNPIRLRTAEGMNVEIEWIRNIARTFKQIVPYYGRRKQPDRVFYPLFQRYSMYDSYPQYVEHHDQLSKAFESEVYL</sequence>
<evidence type="ECO:0000313" key="2">
    <source>
        <dbReference type="Proteomes" id="UP001355207"/>
    </source>
</evidence>
<organism evidence="1 2">
    <name type="scientific">Kwoniella dendrophila CBS 6074</name>
    <dbReference type="NCBI Taxonomy" id="1295534"/>
    <lineage>
        <taxon>Eukaryota</taxon>
        <taxon>Fungi</taxon>
        <taxon>Dikarya</taxon>
        <taxon>Basidiomycota</taxon>
        <taxon>Agaricomycotina</taxon>
        <taxon>Tremellomycetes</taxon>
        <taxon>Tremellales</taxon>
        <taxon>Cryptococcaceae</taxon>
        <taxon>Kwoniella</taxon>
    </lineage>
</organism>
<evidence type="ECO:0000313" key="1">
    <source>
        <dbReference type="EMBL" id="WWC91170.1"/>
    </source>
</evidence>
<accession>A0AAX4K2X3</accession>
<dbReference type="Proteomes" id="UP001355207">
    <property type="component" value="Chromosome 8"/>
</dbReference>
<protein>
    <submittedName>
        <fullName evidence="1">Uncharacterized protein</fullName>
    </submittedName>
</protein>
<reference evidence="1 2" key="1">
    <citation type="submission" date="2024-01" db="EMBL/GenBank/DDBJ databases">
        <title>Comparative genomics of Cryptococcus and Kwoniella reveals pathogenesis evolution and contrasting modes of karyotype evolution via chromosome fusion or intercentromeric recombination.</title>
        <authorList>
            <person name="Coelho M.A."/>
            <person name="David-Palma M."/>
            <person name="Shea T."/>
            <person name="Bowers K."/>
            <person name="McGinley-Smith S."/>
            <person name="Mohammad A.W."/>
            <person name="Gnirke A."/>
            <person name="Yurkov A.M."/>
            <person name="Nowrousian M."/>
            <person name="Sun S."/>
            <person name="Cuomo C.A."/>
            <person name="Heitman J."/>
        </authorList>
    </citation>
    <scope>NUCLEOTIDE SEQUENCE [LARGE SCALE GENOMIC DNA]</scope>
    <source>
        <strain evidence="1 2">CBS 6074</strain>
    </source>
</reference>
<proteinExistence type="predicted"/>
<gene>
    <name evidence="1" type="ORF">L201_006111</name>
</gene>
<dbReference type="RefSeq" id="XP_066077933.1">
    <property type="nucleotide sequence ID" value="XM_066221836.1"/>
</dbReference>